<dbReference type="Proteomes" id="UP001396334">
    <property type="component" value="Unassembled WGS sequence"/>
</dbReference>
<keyword evidence="2" id="KW-1185">Reference proteome</keyword>
<gene>
    <name evidence="1" type="ORF">V6N11_060096</name>
</gene>
<accession>A0ABR2AD23</accession>
<evidence type="ECO:0000313" key="1">
    <source>
        <dbReference type="EMBL" id="KAK8491017.1"/>
    </source>
</evidence>
<proteinExistence type="predicted"/>
<comment type="caution">
    <text evidence="1">The sequence shown here is derived from an EMBL/GenBank/DDBJ whole genome shotgun (WGS) entry which is preliminary data.</text>
</comment>
<name>A0ABR2AD23_9ROSI</name>
<reference evidence="1 2" key="1">
    <citation type="journal article" date="2024" name="G3 (Bethesda)">
        <title>Genome assembly of Hibiscus sabdariffa L. provides insights into metabolisms of medicinal natural products.</title>
        <authorList>
            <person name="Kim T."/>
        </authorList>
    </citation>
    <scope>NUCLEOTIDE SEQUENCE [LARGE SCALE GENOMIC DNA]</scope>
    <source>
        <strain evidence="1">TK-2024</strain>
        <tissue evidence="1">Old leaves</tissue>
    </source>
</reference>
<sequence>MEQNRVAAYYPNNVTTDHIQQEPSKAAIADSQFPASGTMQPGAGHHMRHQQAQPMTPHSLMASRASMLYAQQPFSALQQQQEAFHGQVGMSSGGSTGLNILQSESCTAGGSGALAAAWFPDFVSVSSGEAMHGGGRAIAGGRKLDVGSAVGSPEDRETADDGN</sequence>
<dbReference type="EMBL" id="JBBPBN010000266">
    <property type="protein sequence ID" value="KAK8491017.1"/>
    <property type="molecule type" value="Genomic_DNA"/>
</dbReference>
<organism evidence="1 2">
    <name type="scientific">Hibiscus sabdariffa</name>
    <name type="common">roselle</name>
    <dbReference type="NCBI Taxonomy" id="183260"/>
    <lineage>
        <taxon>Eukaryota</taxon>
        <taxon>Viridiplantae</taxon>
        <taxon>Streptophyta</taxon>
        <taxon>Embryophyta</taxon>
        <taxon>Tracheophyta</taxon>
        <taxon>Spermatophyta</taxon>
        <taxon>Magnoliopsida</taxon>
        <taxon>eudicotyledons</taxon>
        <taxon>Gunneridae</taxon>
        <taxon>Pentapetalae</taxon>
        <taxon>rosids</taxon>
        <taxon>malvids</taxon>
        <taxon>Malvales</taxon>
        <taxon>Malvaceae</taxon>
        <taxon>Malvoideae</taxon>
        <taxon>Hibiscus</taxon>
    </lineage>
</organism>
<protein>
    <submittedName>
        <fullName evidence="1">Uncharacterized protein</fullName>
    </submittedName>
</protein>
<evidence type="ECO:0000313" key="2">
    <source>
        <dbReference type="Proteomes" id="UP001396334"/>
    </source>
</evidence>